<evidence type="ECO:0000313" key="2">
    <source>
        <dbReference type="Proteomes" id="UP000233551"/>
    </source>
</evidence>
<sequence>MGPEAEPKSDSSISTKLQLSPVSLHKLPNSPERSGLRTPPFHTIAAVPFRWEEEPGKPLPCTAIIPLPSHNNSSPPPPPKCLVLPPRLLKEAIIAKMPLPAFEKRSTFHSTSFRIGGDCYGSFRESPNSGYETGKRNVDLDLKLESAEKRMNSSWWGRKLSPPLPTTESERGGNWSSCAFPSFSTTSATTSTSRNGSSSTIVVEGIQDGGRGESESQGGGEGGSSTREELNDSSSRKMKKNIATKIIRWAGSFPSLSHYRPNSNSYIWVGIFEGLKGIVPSRSRKLSKASPSPSFD</sequence>
<dbReference type="EMBL" id="PGOL01003542">
    <property type="protein sequence ID" value="PKI40473.1"/>
    <property type="molecule type" value="Genomic_DNA"/>
</dbReference>
<evidence type="ECO:0000313" key="1">
    <source>
        <dbReference type="EMBL" id="PKI40473.1"/>
    </source>
</evidence>
<keyword evidence="2" id="KW-1185">Reference proteome</keyword>
<protein>
    <submittedName>
        <fullName evidence="1">Uncharacterized protein</fullName>
    </submittedName>
</protein>
<name>A0A2I0I9J9_PUNGR</name>
<dbReference type="PANTHER" id="PTHR34371:SF2">
    <property type="entry name" value="DUF688 FAMILY PROTEIN"/>
    <property type="match status" value="1"/>
</dbReference>
<dbReference type="AlphaFoldDB" id="A0A2I0I9J9"/>
<dbReference type="OrthoDB" id="1934555at2759"/>
<gene>
    <name evidence="1" type="ORF">CRG98_039109</name>
</gene>
<comment type="caution">
    <text evidence="1">The sequence shown here is derived from an EMBL/GenBank/DDBJ whole genome shotgun (WGS) entry which is preliminary data.</text>
</comment>
<reference evidence="1 2" key="1">
    <citation type="submission" date="2017-11" db="EMBL/GenBank/DDBJ databases">
        <title>De-novo sequencing of pomegranate (Punica granatum L.) genome.</title>
        <authorList>
            <person name="Akparov Z."/>
            <person name="Amiraslanov A."/>
            <person name="Hajiyeva S."/>
            <person name="Abbasov M."/>
            <person name="Kaur K."/>
            <person name="Hamwieh A."/>
            <person name="Solovyev V."/>
            <person name="Salamov A."/>
            <person name="Braich B."/>
            <person name="Kosarev P."/>
            <person name="Mahmoud A."/>
            <person name="Hajiyev E."/>
            <person name="Babayeva S."/>
            <person name="Izzatullayeva V."/>
            <person name="Mammadov A."/>
            <person name="Mammadov A."/>
            <person name="Sharifova S."/>
            <person name="Ojaghi J."/>
            <person name="Eynullazada K."/>
            <person name="Bayramov B."/>
            <person name="Abdulazimova A."/>
            <person name="Shahmuradov I."/>
        </authorList>
    </citation>
    <scope>NUCLEOTIDE SEQUENCE [LARGE SCALE GENOMIC DNA]</scope>
    <source>
        <strain evidence="2">cv. AG2017</strain>
        <tissue evidence="1">Leaf</tissue>
    </source>
</reference>
<dbReference type="GeneID" id="116205667"/>
<accession>A0A2I0I9J9</accession>
<proteinExistence type="predicted"/>
<dbReference type="PANTHER" id="PTHR34371">
    <property type="entry name" value="OS01G0551000 PROTEIN"/>
    <property type="match status" value="1"/>
</dbReference>
<organism evidence="1 2">
    <name type="scientific">Punica granatum</name>
    <name type="common">Pomegranate</name>
    <dbReference type="NCBI Taxonomy" id="22663"/>
    <lineage>
        <taxon>Eukaryota</taxon>
        <taxon>Viridiplantae</taxon>
        <taxon>Streptophyta</taxon>
        <taxon>Embryophyta</taxon>
        <taxon>Tracheophyta</taxon>
        <taxon>Spermatophyta</taxon>
        <taxon>Magnoliopsida</taxon>
        <taxon>eudicotyledons</taxon>
        <taxon>Gunneridae</taxon>
        <taxon>Pentapetalae</taxon>
        <taxon>rosids</taxon>
        <taxon>malvids</taxon>
        <taxon>Myrtales</taxon>
        <taxon>Lythraceae</taxon>
        <taxon>Punica</taxon>
    </lineage>
</organism>
<dbReference type="Proteomes" id="UP000233551">
    <property type="component" value="Unassembled WGS sequence"/>
</dbReference>